<accession>A0A816S9Z1</accession>
<gene>
    <name evidence="1" type="ORF">DARMORV10_C01P50370.1</name>
</gene>
<dbReference type="EMBL" id="HG994365">
    <property type="protein sequence ID" value="CAF2079014.1"/>
    <property type="molecule type" value="Genomic_DNA"/>
</dbReference>
<sequence length="69" mass="8121">MDTQTGGKRLKKRRIAQAYVCHSHLRYLLENPTRTLQAASRHILCQKRGYFRPFQPKEIELRLLLSLIG</sequence>
<evidence type="ECO:0000313" key="1">
    <source>
        <dbReference type="EMBL" id="CAF2079014.1"/>
    </source>
</evidence>
<proteinExistence type="predicted"/>
<reference evidence="1" key="1">
    <citation type="submission" date="2021-01" db="EMBL/GenBank/DDBJ databases">
        <authorList>
            <consortium name="Genoscope - CEA"/>
            <person name="William W."/>
        </authorList>
    </citation>
    <scope>NUCLEOTIDE SEQUENCE</scope>
</reference>
<name>A0A816S9Z1_BRANA</name>
<dbReference type="Proteomes" id="UP001295469">
    <property type="component" value="Chromosome C01"/>
</dbReference>
<protein>
    <submittedName>
        <fullName evidence="1">(rape) hypothetical protein</fullName>
    </submittedName>
</protein>
<organism evidence="1">
    <name type="scientific">Brassica napus</name>
    <name type="common">Rape</name>
    <dbReference type="NCBI Taxonomy" id="3708"/>
    <lineage>
        <taxon>Eukaryota</taxon>
        <taxon>Viridiplantae</taxon>
        <taxon>Streptophyta</taxon>
        <taxon>Embryophyta</taxon>
        <taxon>Tracheophyta</taxon>
        <taxon>Spermatophyta</taxon>
        <taxon>Magnoliopsida</taxon>
        <taxon>eudicotyledons</taxon>
        <taxon>Gunneridae</taxon>
        <taxon>Pentapetalae</taxon>
        <taxon>rosids</taxon>
        <taxon>malvids</taxon>
        <taxon>Brassicales</taxon>
        <taxon>Brassicaceae</taxon>
        <taxon>Brassiceae</taxon>
        <taxon>Brassica</taxon>
    </lineage>
</organism>
<dbReference type="AlphaFoldDB" id="A0A816S9Z1"/>